<comment type="caution">
    <text evidence="2">The sequence shown here is derived from an EMBL/GenBank/DDBJ whole genome shotgun (WGS) entry which is preliminary data.</text>
</comment>
<evidence type="ECO:0000313" key="2">
    <source>
        <dbReference type="EMBL" id="RRT41669.1"/>
    </source>
</evidence>
<evidence type="ECO:0000256" key="1">
    <source>
        <dbReference type="SAM" id="MobiDB-lite"/>
    </source>
</evidence>
<feature type="compositionally biased region" description="Low complexity" evidence="1">
    <location>
        <begin position="8"/>
        <end position="22"/>
    </location>
</feature>
<evidence type="ECO:0000313" key="3">
    <source>
        <dbReference type="Proteomes" id="UP000287651"/>
    </source>
</evidence>
<sequence>MQWDLTRSSLGDSLKGSGKLAGNKPRNLQKKTLRLTARMSEAAGFAGIPTVEPSVSDGCTAITQDFGRLLAVEPPVP</sequence>
<feature type="region of interest" description="Disordered" evidence="1">
    <location>
        <begin position="1"/>
        <end position="29"/>
    </location>
</feature>
<gene>
    <name evidence="2" type="ORF">B296_00022409</name>
</gene>
<dbReference type="EMBL" id="AMZH03018395">
    <property type="protein sequence ID" value="RRT41669.1"/>
    <property type="molecule type" value="Genomic_DNA"/>
</dbReference>
<proteinExistence type="predicted"/>
<reference evidence="2 3" key="1">
    <citation type="journal article" date="2014" name="Agronomy (Basel)">
        <title>A Draft Genome Sequence for Ensete ventricosum, the Drought-Tolerant Tree Against Hunger.</title>
        <authorList>
            <person name="Harrison J."/>
            <person name="Moore K.A."/>
            <person name="Paszkiewicz K."/>
            <person name="Jones T."/>
            <person name="Grant M."/>
            <person name="Ambacheew D."/>
            <person name="Muzemil S."/>
            <person name="Studholme D.J."/>
        </authorList>
    </citation>
    <scope>NUCLEOTIDE SEQUENCE [LARGE SCALE GENOMIC DNA]</scope>
</reference>
<dbReference type="AlphaFoldDB" id="A0A426XQ97"/>
<dbReference type="Proteomes" id="UP000287651">
    <property type="component" value="Unassembled WGS sequence"/>
</dbReference>
<name>A0A426XQ97_ENSVE</name>
<accession>A0A426XQ97</accession>
<protein>
    <submittedName>
        <fullName evidence="2">Uncharacterized protein</fullName>
    </submittedName>
</protein>
<organism evidence="2 3">
    <name type="scientific">Ensete ventricosum</name>
    <name type="common">Abyssinian banana</name>
    <name type="synonym">Musa ensete</name>
    <dbReference type="NCBI Taxonomy" id="4639"/>
    <lineage>
        <taxon>Eukaryota</taxon>
        <taxon>Viridiplantae</taxon>
        <taxon>Streptophyta</taxon>
        <taxon>Embryophyta</taxon>
        <taxon>Tracheophyta</taxon>
        <taxon>Spermatophyta</taxon>
        <taxon>Magnoliopsida</taxon>
        <taxon>Liliopsida</taxon>
        <taxon>Zingiberales</taxon>
        <taxon>Musaceae</taxon>
        <taxon>Ensete</taxon>
    </lineage>
</organism>